<protein>
    <submittedName>
        <fullName evidence="2">SWIRM domain-containing protein laf1</fullName>
    </submittedName>
</protein>
<feature type="compositionally biased region" description="Polar residues" evidence="1">
    <location>
        <begin position="269"/>
        <end position="281"/>
    </location>
</feature>
<organism evidence="2 3">
    <name type="scientific">Elsinoe australis</name>
    <dbReference type="NCBI Taxonomy" id="40998"/>
    <lineage>
        <taxon>Eukaryota</taxon>
        <taxon>Fungi</taxon>
        <taxon>Dikarya</taxon>
        <taxon>Ascomycota</taxon>
        <taxon>Pezizomycotina</taxon>
        <taxon>Dothideomycetes</taxon>
        <taxon>Dothideomycetidae</taxon>
        <taxon>Myriangiales</taxon>
        <taxon>Elsinoaceae</taxon>
        <taxon>Elsinoe</taxon>
    </lineage>
</organism>
<feature type="compositionally biased region" description="Basic and acidic residues" evidence="1">
    <location>
        <begin position="182"/>
        <end position="193"/>
    </location>
</feature>
<sequence>MGPKPSFSITLPRSFTFHYNDTEMPTTPEPQTQETEQEVTHPPPPPRQTFKVRRRKADSVPRDILSDIEGDGLPTFEMTEADREMSPESDPGYLPGFLAPKPSSAPLLSPPKTPLSQITYTLDNKPSEWSFSYDRQERPASACSNFSNSSASSMGSSVQSFPSFGSFGANGSCTSPESDTNDPFHHADSKDEGAPMFSPDLNETSPVAKRTKTERGAVWNDETDNHLMQTYAKYLADPELTPFKMLPGTAPPLGVCSRVAREAKHSWRGSKTWSHWPSSESGTRKRLRKLCKHQPSLSAHYQRLVKLRTPSPFESSSSSPRSRSSAQPASFARPMAQAYFQSIPSAQQSDAPFSQLPSEPPVVPQSRQTDSRFKRIGRSQAHQKSQSLQFALGNNMSLESPFNEQPCRQLPSMSSDVQAIELTSDNRSDHQSMLKSPLELHAPIPSNRSSLKRRYGILDDSPDNMNRLEGLFAGHGAGPSRPTRDRSFSLGAVRHSTRNLSMSFSRPPIPEMPAQYAENQSIQQLRSPVTDQARLGSPFAAPPSNPFNTFPRRITPLGSELPQQNFRPNLSLEGRFRELAAQAARQQ</sequence>
<dbReference type="Proteomes" id="UP000243723">
    <property type="component" value="Unassembled WGS sequence"/>
</dbReference>
<feature type="compositionally biased region" description="Low complexity" evidence="1">
    <location>
        <begin position="140"/>
        <end position="160"/>
    </location>
</feature>
<feature type="compositionally biased region" description="Polar residues" evidence="1">
    <location>
        <begin position="7"/>
        <end position="19"/>
    </location>
</feature>
<evidence type="ECO:0000256" key="1">
    <source>
        <dbReference type="SAM" id="MobiDB-lite"/>
    </source>
</evidence>
<accession>A0A2P7ZE67</accession>
<feature type="region of interest" description="Disordered" evidence="1">
    <location>
        <begin position="132"/>
        <end position="221"/>
    </location>
</feature>
<feature type="region of interest" description="Disordered" evidence="1">
    <location>
        <begin position="344"/>
        <end position="386"/>
    </location>
</feature>
<feature type="compositionally biased region" description="Low complexity" evidence="1">
    <location>
        <begin position="310"/>
        <end position="331"/>
    </location>
</feature>
<proteinExistence type="predicted"/>
<name>A0A2P7ZE67_9PEZI</name>
<dbReference type="OrthoDB" id="419770at2759"/>
<dbReference type="STRING" id="40998.A0A2P7ZE67"/>
<feature type="compositionally biased region" description="Low complexity" evidence="1">
    <location>
        <begin position="22"/>
        <end position="34"/>
    </location>
</feature>
<reference evidence="2 3" key="1">
    <citation type="submission" date="2017-05" db="EMBL/GenBank/DDBJ databases">
        <title>Draft genome sequence of Elsinoe australis.</title>
        <authorList>
            <person name="Cheng Q."/>
        </authorList>
    </citation>
    <scope>NUCLEOTIDE SEQUENCE [LARGE SCALE GENOMIC DNA]</scope>
    <source>
        <strain evidence="2 3">NL1</strain>
    </source>
</reference>
<evidence type="ECO:0000313" key="2">
    <source>
        <dbReference type="EMBL" id="PSK46505.1"/>
    </source>
</evidence>
<feature type="compositionally biased region" description="Polar residues" evidence="1">
    <location>
        <begin position="169"/>
        <end position="178"/>
    </location>
</feature>
<evidence type="ECO:0000313" key="3">
    <source>
        <dbReference type="Proteomes" id="UP000243723"/>
    </source>
</evidence>
<feature type="compositionally biased region" description="Low complexity" evidence="1">
    <location>
        <begin position="98"/>
        <end position="107"/>
    </location>
</feature>
<feature type="compositionally biased region" description="Polar residues" evidence="1">
    <location>
        <begin position="344"/>
        <end position="357"/>
    </location>
</feature>
<gene>
    <name evidence="2" type="ORF">B9Z65_5473</name>
</gene>
<feature type="region of interest" description="Disordered" evidence="1">
    <location>
        <begin position="301"/>
        <end position="331"/>
    </location>
</feature>
<feature type="region of interest" description="Disordered" evidence="1">
    <location>
        <begin position="265"/>
        <end position="284"/>
    </location>
</feature>
<comment type="caution">
    <text evidence="2">The sequence shown here is derived from an EMBL/GenBank/DDBJ whole genome shotgun (WGS) entry which is preliminary data.</text>
</comment>
<dbReference type="AlphaFoldDB" id="A0A2P7ZE67"/>
<keyword evidence="3" id="KW-1185">Reference proteome</keyword>
<feature type="region of interest" description="Disordered" evidence="1">
    <location>
        <begin position="1"/>
        <end position="119"/>
    </location>
</feature>
<dbReference type="EMBL" id="NHZQ01000236">
    <property type="protein sequence ID" value="PSK46505.1"/>
    <property type="molecule type" value="Genomic_DNA"/>
</dbReference>